<feature type="transmembrane region" description="Helical" evidence="7">
    <location>
        <begin position="254"/>
        <end position="273"/>
    </location>
</feature>
<dbReference type="GO" id="GO:0048039">
    <property type="term" value="F:ubiquinone binding"/>
    <property type="evidence" value="ECO:0007669"/>
    <property type="project" value="TreeGrafter"/>
</dbReference>
<dbReference type="EMBL" id="MFNF01000001">
    <property type="protein sequence ID" value="OGH05102.1"/>
    <property type="molecule type" value="Genomic_DNA"/>
</dbReference>
<feature type="transmembrane region" description="Helical" evidence="7">
    <location>
        <begin position="210"/>
        <end position="234"/>
    </location>
</feature>
<dbReference type="AlphaFoldDB" id="A0A1F6H412"/>
<evidence type="ECO:0000259" key="8">
    <source>
        <dbReference type="Pfam" id="PF00361"/>
    </source>
</evidence>
<comment type="similarity">
    <text evidence="2">Belongs to the complex I subunit 4 family.</text>
</comment>
<dbReference type="Proteomes" id="UP000177583">
    <property type="component" value="Unassembled WGS sequence"/>
</dbReference>
<feature type="transmembrane region" description="Helical" evidence="7">
    <location>
        <begin position="285"/>
        <end position="309"/>
    </location>
</feature>
<evidence type="ECO:0000313" key="9">
    <source>
        <dbReference type="EMBL" id="OGH05102.1"/>
    </source>
</evidence>
<feature type="transmembrane region" description="Helical" evidence="7">
    <location>
        <begin position="346"/>
        <end position="364"/>
    </location>
</feature>
<comment type="caution">
    <text evidence="9">The sequence shown here is derived from an EMBL/GenBank/DDBJ whole genome shotgun (WGS) entry which is preliminary data.</text>
</comment>
<evidence type="ECO:0000256" key="7">
    <source>
        <dbReference type="SAM" id="Phobius"/>
    </source>
</evidence>
<evidence type="ECO:0000256" key="3">
    <source>
        <dbReference type="ARBA" id="ARBA00022692"/>
    </source>
</evidence>
<reference evidence="9 10" key="1">
    <citation type="journal article" date="2016" name="Nat. Commun.">
        <title>Thousands of microbial genomes shed light on interconnected biogeochemical processes in an aquifer system.</title>
        <authorList>
            <person name="Anantharaman K."/>
            <person name="Brown C.T."/>
            <person name="Hug L.A."/>
            <person name="Sharon I."/>
            <person name="Castelle C.J."/>
            <person name="Probst A.J."/>
            <person name="Thomas B.C."/>
            <person name="Singh A."/>
            <person name="Wilkins M.J."/>
            <person name="Karaoz U."/>
            <person name="Brodie E.L."/>
            <person name="Williams K.H."/>
            <person name="Hubbard S.S."/>
            <person name="Banfield J.F."/>
        </authorList>
    </citation>
    <scope>NUCLEOTIDE SEQUENCE [LARGE SCALE GENOMIC DNA]</scope>
</reference>
<feature type="transmembrane region" description="Helical" evidence="7">
    <location>
        <begin position="117"/>
        <end position="141"/>
    </location>
</feature>
<feature type="domain" description="NADH:quinone oxidoreductase/Mrp antiporter transmembrane" evidence="8">
    <location>
        <begin position="131"/>
        <end position="427"/>
    </location>
</feature>
<dbReference type="PANTHER" id="PTHR43507:SF1">
    <property type="entry name" value="NADH-UBIQUINONE OXIDOREDUCTASE CHAIN 4"/>
    <property type="match status" value="1"/>
</dbReference>
<feature type="transmembrane region" description="Helical" evidence="7">
    <location>
        <begin position="315"/>
        <end position="334"/>
    </location>
</feature>
<evidence type="ECO:0000256" key="1">
    <source>
        <dbReference type="ARBA" id="ARBA00004127"/>
    </source>
</evidence>
<organism evidence="9 10">
    <name type="scientific">Candidatus Lambdaproteobacteria bacterium RIFOXYD2_FULL_56_26</name>
    <dbReference type="NCBI Taxonomy" id="1817773"/>
    <lineage>
        <taxon>Bacteria</taxon>
        <taxon>Pseudomonadati</taxon>
        <taxon>Pseudomonadota</taxon>
        <taxon>Candidatus Lambdaproteobacteria</taxon>
    </lineage>
</organism>
<dbReference type="InterPro" id="IPR001750">
    <property type="entry name" value="ND/Mrp_TM"/>
</dbReference>
<feature type="transmembrane region" description="Helical" evidence="7">
    <location>
        <begin position="6"/>
        <end position="22"/>
    </location>
</feature>
<dbReference type="PRINTS" id="PR01437">
    <property type="entry name" value="NUOXDRDTASE4"/>
</dbReference>
<feature type="transmembrane region" description="Helical" evidence="7">
    <location>
        <begin position="424"/>
        <end position="444"/>
    </location>
</feature>
<dbReference type="InterPro" id="IPR003918">
    <property type="entry name" value="NADH_UbQ_OxRdtase"/>
</dbReference>
<feature type="transmembrane region" description="Helical" evidence="7">
    <location>
        <begin position="29"/>
        <end position="49"/>
    </location>
</feature>
<protein>
    <submittedName>
        <fullName evidence="9">Oxidoreductase</fullName>
    </submittedName>
</protein>
<name>A0A1F6H412_9PROT</name>
<dbReference type="GO" id="GO:0012505">
    <property type="term" value="C:endomembrane system"/>
    <property type="evidence" value="ECO:0007669"/>
    <property type="project" value="UniProtKB-SubCell"/>
</dbReference>
<keyword evidence="4 7" id="KW-1133">Transmembrane helix</keyword>
<dbReference type="InterPro" id="IPR010227">
    <property type="entry name" value="NADH_Q_OxRdtase_chainM/4"/>
</dbReference>
<sequence>MSHLLSWVVFLPLLGVPALFALPKNKGKWVALGVTLADFVIGMPVLMGFDRAMTGVSNPMDMQFTERLAWIPSLGVEYNIGVDGLSLTMIFLTLLIGVLAVLASWNIEVYQRGYWSMYLLLQTAMLGVFVSLDLILFFLFWEVMLFPMYFLIGVWGGPRRVYAAIKFFLYTLLGGVGMLLSFIAMWYYAPGERTWDMVELLSRVAAGGRFDGPLIFGVEFSKVIFVALFIGFAIKVPIFPFHTWLPDAHVEAPTAISVILAGVLLKMGTYGFLRINFTLFPESFHWFREVLVALAVINIVYGALCALAQTDLKKMVAYSSISHMGFILLGIAAATPQGINGAMLQMFNHGTITAMLFLLVGVVYDRAHHRNIDGFGGLASVTPVYAAITSFAFMAAVGLPGLSGFISELLILTGSFKVYQVPTILAGLGIILGAGYMLWAYQRVFFGPLNEKYKDMVDLNRVEVFSLVPLLVIVVYLGIFPNNLIVFFETSMNHISELLLR</sequence>
<dbReference type="GO" id="GO:0015990">
    <property type="term" value="P:electron transport coupled proton transport"/>
    <property type="evidence" value="ECO:0007669"/>
    <property type="project" value="TreeGrafter"/>
</dbReference>
<proteinExistence type="inferred from homology"/>
<accession>A0A1F6H412</accession>
<dbReference type="NCBIfam" id="TIGR01972">
    <property type="entry name" value="NDH_I_M"/>
    <property type="match status" value="1"/>
</dbReference>
<dbReference type="PANTHER" id="PTHR43507">
    <property type="entry name" value="NADH-UBIQUINONE OXIDOREDUCTASE CHAIN 4"/>
    <property type="match status" value="1"/>
</dbReference>
<dbReference type="GO" id="GO:0003954">
    <property type="term" value="F:NADH dehydrogenase activity"/>
    <property type="evidence" value="ECO:0007669"/>
    <property type="project" value="TreeGrafter"/>
</dbReference>
<feature type="transmembrane region" description="Helical" evidence="7">
    <location>
        <begin position="464"/>
        <end position="488"/>
    </location>
</feature>
<evidence type="ECO:0000256" key="5">
    <source>
        <dbReference type="ARBA" id="ARBA00023136"/>
    </source>
</evidence>
<feature type="transmembrane region" description="Helical" evidence="7">
    <location>
        <begin position="161"/>
        <end position="189"/>
    </location>
</feature>
<gene>
    <name evidence="9" type="ORF">A2557_07110</name>
</gene>
<dbReference type="Pfam" id="PF00361">
    <property type="entry name" value="Proton_antipo_M"/>
    <property type="match status" value="1"/>
</dbReference>
<keyword evidence="5 7" id="KW-0472">Membrane</keyword>
<dbReference type="GO" id="GO:0008137">
    <property type="term" value="F:NADH dehydrogenase (ubiquinone) activity"/>
    <property type="evidence" value="ECO:0007669"/>
    <property type="project" value="InterPro"/>
</dbReference>
<evidence type="ECO:0000256" key="4">
    <source>
        <dbReference type="ARBA" id="ARBA00022989"/>
    </source>
</evidence>
<dbReference type="GO" id="GO:0042773">
    <property type="term" value="P:ATP synthesis coupled electron transport"/>
    <property type="evidence" value="ECO:0007669"/>
    <property type="project" value="InterPro"/>
</dbReference>
<comment type="subcellular location">
    <subcellularLocation>
        <location evidence="1">Endomembrane system</location>
        <topology evidence="1">Multi-pass membrane protein</topology>
    </subcellularLocation>
    <subcellularLocation>
        <location evidence="6">Membrane</location>
        <topology evidence="6">Multi-pass membrane protein</topology>
    </subcellularLocation>
</comment>
<feature type="transmembrane region" description="Helical" evidence="7">
    <location>
        <begin position="384"/>
        <end position="412"/>
    </location>
</feature>
<evidence type="ECO:0000256" key="2">
    <source>
        <dbReference type="ARBA" id="ARBA00009025"/>
    </source>
</evidence>
<keyword evidence="3 6" id="KW-0812">Transmembrane</keyword>
<dbReference type="GO" id="GO:0016020">
    <property type="term" value="C:membrane"/>
    <property type="evidence" value="ECO:0007669"/>
    <property type="project" value="UniProtKB-SubCell"/>
</dbReference>
<evidence type="ECO:0000313" key="10">
    <source>
        <dbReference type="Proteomes" id="UP000177583"/>
    </source>
</evidence>
<feature type="transmembrane region" description="Helical" evidence="7">
    <location>
        <begin position="84"/>
        <end position="105"/>
    </location>
</feature>
<evidence type="ECO:0000256" key="6">
    <source>
        <dbReference type="RuleBase" id="RU000320"/>
    </source>
</evidence>